<dbReference type="PROSITE" id="PS51077">
    <property type="entry name" value="HTH_ICLR"/>
    <property type="match status" value="1"/>
</dbReference>
<evidence type="ECO:0000259" key="3">
    <source>
        <dbReference type="PROSITE" id="PS51077"/>
    </source>
</evidence>
<dbReference type="PANTHER" id="PTHR30136:SF8">
    <property type="entry name" value="TRANSCRIPTIONAL REGULATORY PROTEIN"/>
    <property type="match status" value="1"/>
</dbReference>
<comment type="caution">
    <text evidence="4">The sequence shown here is derived from an EMBL/GenBank/DDBJ whole genome shotgun (WGS) entry which is preliminary data.</text>
</comment>
<dbReference type="InterPro" id="IPR050707">
    <property type="entry name" value="HTH_MetabolicPath_Reg"/>
</dbReference>
<dbReference type="Proteomes" id="UP001165279">
    <property type="component" value="Unassembled WGS sequence"/>
</dbReference>
<dbReference type="SUPFAM" id="SSF55781">
    <property type="entry name" value="GAF domain-like"/>
    <property type="match status" value="1"/>
</dbReference>
<evidence type="ECO:0000256" key="1">
    <source>
        <dbReference type="ARBA" id="ARBA00023015"/>
    </source>
</evidence>
<gene>
    <name evidence="4" type="ORF">MB818_12970</name>
</gene>
<keyword evidence="1" id="KW-0805">Transcription regulation</keyword>
<dbReference type="Gene3D" id="3.30.450.40">
    <property type="match status" value="1"/>
</dbReference>
<evidence type="ECO:0000313" key="4">
    <source>
        <dbReference type="EMBL" id="MCG6559119.1"/>
    </source>
</evidence>
<protein>
    <recommendedName>
        <fullName evidence="3">HTH iclR-type domain-containing protein</fullName>
    </recommendedName>
</protein>
<dbReference type="EMBL" id="JAKOEM010000011">
    <property type="protein sequence ID" value="MCG6559119.1"/>
    <property type="molecule type" value="Genomic_DNA"/>
</dbReference>
<dbReference type="InterPro" id="IPR005471">
    <property type="entry name" value="Tscrpt_reg_IclR_N"/>
</dbReference>
<dbReference type="RefSeq" id="WP_238905347.1">
    <property type="nucleotide sequence ID" value="NZ_JAKOEM010000011.1"/>
</dbReference>
<dbReference type="SUPFAM" id="SSF46785">
    <property type="entry name" value="Winged helix' DNA-binding domain"/>
    <property type="match status" value="1"/>
</dbReference>
<keyword evidence="5" id="KW-1185">Reference proteome</keyword>
<dbReference type="InterPro" id="IPR036390">
    <property type="entry name" value="WH_DNA-bd_sf"/>
</dbReference>
<dbReference type="Gene3D" id="1.10.10.10">
    <property type="entry name" value="Winged helix-like DNA-binding domain superfamily/Winged helix DNA-binding domain"/>
    <property type="match status" value="1"/>
</dbReference>
<name>A0ABS9NZ54_9RHOB</name>
<dbReference type="InterPro" id="IPR036388">
    <property type="entry name" value="WH-like_DNA-bd_sf"/>
</dbReference>
<dbReference type="PANTHER" id="PTHR30136">
    <property type="entry name" value="HELIX-TURN-HELIX TRANSCRIPTIONAL REGULATOR, ICLR FAMILY"/>
    <property type="match status" value="1"/>
</dbReference>
<reference evidence="4" key="1">
    <citation type="submission" date="2022-02" db="EMBL/GenBank/DDBJ databases">
        <title>The genome sequence of Ruegeria sp. 1NDH52C.</title>
        <authorList>
            <person name="Du J."/>
        </authorList>
    </citation>
    <scope>NUCLEOTIDE SEQUENCE</scope>
    <source>
        <strain evidence="4">1NDH52C</strain>
    </source>
</reference>
<proteinExistence type="predicted"/>
<organism evidence="4 5">
    <name type="scientific">Ruegeria alba</name>
    <dbReference type="NCBI Taxonomy" id="2916756"/>
    <lineage>
        <taxon>Bacteria</taxon>
        <taxon>Pseudomonadati</taxon>
        <taxon>Pseudomonadota</taxon>
        <taxon>Alphaproteobacteria</taxon>
        <taxon>Rhodobacterales</taxon>
        <taxon>Roseobacteraceae</taxon>
        <taxon>Ruegeria</taxon>
    </lineage>
</organism>
<evidence type="ECO:0000256" key="2">
    <source>
        <dbReference type="ARBA" id="ARBA00023163"/>
    </source>
</evidence>
<accession>A0ABS9NZ54</accession>
<dbReference type="InterPro" id="IPR029016">
    <property type="entry name" value="GAF-like_dom_sf"/>
</dbReference>
<dbReference type="SMART" id="SM00346">
    <property type="entry name" value="HTH_ICLR"/>
    <property type="match status" value="1"/>
</dbReference>
<keyword evidence="2" id="KW-0804">Transcription</keyword>
<feature type="domain" description="HTH iclR-type" evidence="3">
    <location>
        <begin position="1"/>
        <end position="63"/>
    </location>
</feature>
<sequence>MGTVSNALKMLDHFPLDSAGIGLSDQARASCKNKATVYRYLCELESNAFVEQDHETRKYRVGPALTRLAQGRKRRGGAREVIAPIVAALSARLNSWAILFDAAEGSATPVALYHDGVAEDAGRVPIGSGLSLKGSSTGIVCHAFGNGLDTPEALKTAVLDCRHAGMARTPGAQAGALQSLSAPVFGCSGSLAFVATLVLPPPGAQGHSIDTHETALCLTATAATVAIGGQPIPFHPNRRLQ</sequence>
<evidence type="ECO:0000313" key="5">
    <source>
        <dbReference type="Proteomes" id="UP001165279"/>
    </source>
</evidence>